<gene>
    <name evidence="2" type="ORF">GCM10010470_25450</name>
</gene>
<keyword evidence="3" id="KW-1185">Reference proteome</keyword>
<dbReference type="GO" id="GO:0016787">
    <property type="term" value="F:hydrolase activity"/>
    <property type="evidence" value="ECO:0007669"/>
    <property type="project" value="UniProtKB-KW"/>
</dbReference>
<name>A0ABN3VBP4_9PSEU</name>
<dbReference type="InterPro" id="IPR050228">
    <property type="entry name" value="Carboxylesterase_BioH"/>
</dbReference>
<dbReference type="Pfam" id="PF12697">
    <property type="entry name" value="Abhydrolase_6"/>
    <property type="match status" value="1"/>
</dbReference>
<feature type="domain" description="AB hydrolase-1" evidence="1">
    <location>
        <begin position="38"/>
        <end position="263"/>
    </location>
</feature>
<organism evidence="2 3">
    <name type="scientific">Saccharopolyspora taberi</name>
    <dbReference type="NCBI Taxonomy" id="60895"/>
    <lineage>
        <taxon>Bacteria</taxon>
        <taxon>Bacillati</taxon>
        <taxon>Actinomycetota</taxon>
        <taxon>Actinomycetes</taxon>
        <taxon>Pseudonocardiales</taxon>
        <taxon>Pseudonocardiaceae</taxon>
        <taxon>Saccharopolyspora</taxon>
    </lineage>
</organism>
<evidence type="ECO:0000313" key="3">
    <source>
        <dbReference type="Proteomes" id="UP001500979"/>
    </source>
</evidence>
<dbReference type="EMBL" id="BAAAUX010000012">
    <property type="protein sequence ID" value="GAA2789754.1"/>
    <property type="molecule type" value="Genomic_DNA"/>
</dbReference>
<comment type="caution">
    <text evidence="2">The sequence shown here is derived from an EMBL/GenBank/DDBJ whole genome shotgun (WGS) entry which is preliminary data.</text>
</comment>
<dbReference type="RefSeq" id="WP_344679824.1">
    <property type="nucleotide sequence ID" value="NZ_BAAAUX010000012.1"/>
</dbReference>
<evidence type="ECO:0000259" key="1">
    <source>
        <dbReference type="Pfam" id="PF12697"/>
    </source>
</evidence>
<dbReference type="InterPro" id="IPR000073">
    <property type="entry name" value="AB_hydrolase_1"/>
</dbReference>
<dbReference type="InterPro" id="IPR029058">
    <property type="entry name" value="AB_hydrolase_fold"/>
</dbReference>
<evidence type="ECO:0000313" key="2">
    <source>
        <dbReference type="EMBL" id="GAA2789754.1"/>
    </source>
</evidence>
<dbReference type="SUPFAM" id="SSF53474">
    <property type="entry name" value="alpha/beta-Hydrolases"/>
    <property type="match status" value="1"/>
</dbReference>
<proteinExistence type="predicted"/>
<dbReference type="Gene3D" id="3.40.50.1820">
    <property type="entry name" value="alpha/beta hydrolase"/>
    <property type="match status" value="1"/>
</dbReference>
<protein>
    <submittedName>
        <fullName evidence="2">Alpha/beta hydrolase</fullName>
    </submittedName>
</protein>
<accession>A0ABN3VBP4</accession>
<reference evidence="2 3" key="1">
    <citation type="journal article" date="2019" name="Int. J. Syst. Evol. Microbiol.">
        <title>The Global Catalogue of Microorganisms (GCM) 10K type strain sequencing project: providing services to taxonomists for standard genome sequencing and annotation.</title>
        <authorList>
            <consortium name="The Broad Institute Genomics Platform"/>
            <consortium name="The Broad Institute Genome Sequencing Center for Infectious Disease"/>
            <person name="Wu L."/>
            <person name="Ma J."/>
        </authorList>
    </citation>
    <scope>NUCLEOTIDE SEQUENCE [LARGE SCALE GENOMIC DNA]</scope>
    <source>
        <strain evidence="2 3">JCM 9383</strain>
    </source>
</reference>
<dbReference type="Proteomes" id="UP001500979">
    <property type="component" value="Unassembled WGS sequence"/>
</dbReference>
<sequence length="305" mass="33209">MHPAEQAADGIREIILDASGTPISALLAEPPHPPRAVVLAVHGGGMRAGYFHGRSTEDQSLLSLGAKLGFTVLAVDRPGYGRSADHLPHGLSLADQTDTLADALHEFARTRPVGAGIFVLAHSYGGKLALSTAARRPDLDLLGLEISGCAEQFAPGVRQFLEDPDRRPWWLHWGPPHLYPPGTFEQAREMVALAPLREVEEATEWPETFARLAPAVAVPVHFTFAEHEKWWRHDEVALRSIADRLSAAPRVEVHRHPGAGHNISLGQTARSYHLKALSVAEQCIAERELAHLGKPRPEPLVTSAE</sequence>
<dbReference type="PANTHER" id="PTHR43194:SF2">
    <property type="entry name" value="PEROXISOMAL MEMBRANE PROTEIN LPX1"/>
    <property type="match status" value="1"/>
</dbReference>
<dbReference type="PANTHER" id="PTHR43194">
    <property type="entry name" value="HYDROLASE ALPHA/BETA FOLD FAMILY"/>
    <property type="match status" value="1"/>
</dbReference>
<keyword evidence="2" id="KW-0378">Hydrolase</keyword>